<protein>
    <submittedName>
        <fullName evidence="2">Uncharacterized protein</fullName>
    </submittedName>
</protein>
<gene>
    <name evidence="2" type="ORF">KPL81_15715</name>
</gene>
<keyword evidence="3" id="KW-1185">Reference proteome</keyword>
<evidence type="ECO:0000313" key="3">
    <source>
        <dbReference type="Proteomes" id="UP000769617"/>
    </source>
</evidence>
<sequence length="139" mass="16576">MSAKDNVGDYYAETAYIPIKRQRWEAENPERDTIIGSRLSWDRQTRDNGTKEEYGYNNIAISQSWEDQRERKKLEGDDTFKAIKVCYDHKRIMPPNYKAVAKIFYMIMAFGKGFFHGHYFLCFFLLLDFIVFNIWKVGF</sequence>
<keyword evidence="1" id="KW-1133">Transmembrane helix</keyword>
<name>A0ABS6ZU87_9GAMM</name>
<proteinExistence type="predicted"/>
<feature type="transmembrane region" description="Helical" evidence="1">
    <location>
        <begin position="114"/>
        <end position="135"/>
    </location>
</feature>
<evidence type="ECO:0000256" key="1">
    <source>
        <dbReference type="SAM" id="Phobius"/>
    </source>
</evidence>
<dbReference type="EMBL" id="JAHYCA010000006">
    <property type="protein sequence ID" value="MBW6392600.1"/>
    <property type="molecule type" value="Genomic_DNA"/>
</dbReference>
<keyword evidence="1" id="KW-0472">Membrane</keyword>
<organism evidence="2 3">
    <name type="scientific">Billgrantia antri</name>
    <dbReference type="NCBI Taxonomy" id="2846777"/>
    <lineage>
        <taxon>Bacteria</taxon>
        <taxon>Pseudomonadati</taxon>
        <taxon>Pseudomonadota</taxon>
        <taxon>Gammaproteobacteria</taxon>
        <taxon>Oceanospirillales</taxon>
        <taxon>Halomonadaceae</taxon>
        <taxon>Billgrantia</taxon>
    </lineage>
</organism>
<keyword evidence="1" id="KW-0812">Transmembrane</keyword>
<evidence type="ECO:0000313" key="2">
    <source>
        <dbReference type="EMBL" id="MBW6392600.1"/>
    </source>
</evidence>
<dbReference type="RefSeq" id="WP_219792994.1">
    <property type="nucleotide sequence ID" value="NZ_JAHYCA010000006.1"/>
</dbReference>
<comment type="caution">
    <text evidence="2">The sequence shown here is derived from an EMBL/GenBank/DDBJ whole genome shotgun (WGS) entry which is preliminary data.</text>
</comment>
<accession>A0ABS6ZU87</accession>
<reference evidence="2 3" key="1">
    <citation type="submission" date="2021-07" db="EMBL/GenBank/DDBJ databases">
        <authorList>
            <person name="So Y."/>
        </authorList>
    </citation>
    <scope>NUCLEOTIDE SEQUENCE [LARGE SCALE GENOMIC DNA]</scope>
    <source>
        <strain evidence="2 3">Y3S6</strain>
    </source>
</reference>
<dbReference type="Proteomes" id="UP000769617">
    <property type="component" value="Unassembled WGS sequence"/>
</dbReference>